<comment type="caution">
    <text evidence="1">The sequence shown here is derived from an EMBL/GenBank/DDBJ whole genome shotgun (WGS) entry which is preliminary data.</text>
</comment>
<proteinExistence type="predicted"/>
<reference evidence="1 2" key="1">
    <citation type="submission" date="2021-05" db="EMBL/GenBank/DDBJ databases">
        <title>Genome Assembly of Synthetic Allotetraploid Brassica napus Reveals Homoeologous Exchanges between Subgenomes.</title>
        <authorList>
            <person name="Davis J.T."/>
        </authorList>
    </citation>
    <scope>NUCLEOTIDE SEQUENCE [LARGE SCALE GENOMIC DNA]</scope>
    <source>
        <strain evidence="2">cv. Da-Ae</strain>
        <tissue evidence="1">Seedling</tissue>
    </source>
</reference>
<organism evidence="1 2">
    <name type="scientific">Brassica napus</name>
    <name type="common">Rape</name>
    <dbReference type="NCBI Taxonomy" id="3708"/>
    <lineage>
        <taxon>Eukaryota</taxon>
        <taxon>Viridiplantae</taxon>
        <taxon>Streptophyta</taxon>
        <taxon>Embryophyta</taxon>
        <taxon>Tracheophyta</taxon>
        <taxon>Spermatophyta</taxon>
        <taxon>Magnoliopsida</taxon>
        <taxon>eudicotyledons</taxon>
        <taxon>Gunneridae</taxon>
        <taxon>Pentapetalae</taxon>
        <taxon>rosids</taxon>
        <taxon>malvids</taxon>
        <taxon>Brassicales</taxon>
        <taxon>Brassicaceae</taxon>
        <taxon>Brassiceae</taxon>
        <taxon>Brassica</taxon>
    </lineage>
</organism>
<accession>A0ABQ8BZL9</accession>
<protein>
    <submittedName>
        <fullName evidence="1">Uncharacterized protein</fullName>
    </submittedName>
</protein>
<name>A0ABQ8BZL9_BRANA</name>
<keyword evidence="2" id="KW-1185">Reference proteome</keyword>
<dbReference type="Proteomes" id="UP000824890">
    <property type="component" value="Unassembled WGS sequence"/>
</dbReference>
<sequence length="60" mass="6547">MIFWILPGKDQLICVALDGPYSVKKTFLISKEAMHPQSAAQGKKLNVIDATPGHLRAIKG</sequence>
<evidence type="ECO:0000313" key="2">
    <source>
        <dbReference type="Proteomes" id="UP000824890"/>
    </source>
</evidence>
<evidence type="ECO:0000313" key="1">
    <source>
        <dbReference type="EMBL" id="KAH0909818.1"/>
    </source>
</evidence>
<gene>
    <name evidence="1" type="ORF">HID58_033139</name>
</gene>
<dbReference type="EMBL" id="JAGKQM010000009">
    <property type="protein sequence ID" value="KAH0909818.1"/>
    <property type="molecule type" value="Genomic_DNA"/>
</dbReference>